<comment type="caution">
    <text evidence="4">The sequence shown here is derived from an EMBL/GenBank/DDBJ whole genome shotgun (WGS) entry which is preliminary data.</text>
</comment>
<keyword evidence="2 3" id="KW-0040">ANK repeat</keyword>
<dbReference type="AlphaFoldDB" id="A0A9P7L3A4"/>
<dbReference type="Pfam" id="PF12796">
    <property type="entry name" value="Ank_2"/>
    <property type="match status" value="2"/>
</dbReference>
<gene>
    <name evidence="4" type="ORF">H9Q72_008914</name>
</gene>
<dbReference type="EMBL" id="JADFTT010000336">
    <property type="protein sequence ID" value="KAG5762984.1"/>
    <property type="molecule type" value="Genomic_DNA"/>
</dbReference>
<dbReference type="SMART" id="SM00248">
    <property type="entry name" value="ANK"/>
    <property type="match status" value="9"/>
</dbReference>
<dbReference type="PANTHER" id="PTHR24198:SF165">
    <property type="entry name" value="ANKYRIN REPEAT-CONTAINING PROTEIN-RELATED"/>
    <property type="match status" value="1"/>
</dbReference>
<organism evidence="4 5">
    <name type="scientific">Fusarium xylarioides</name>
    <dbReference type="NCBI Taxonomy" id="221167"/>
    <lineage>
        <taxon>Eukaryota</taxon>
        <taxon>Fungi</taxon>
        <taxon>Dikarya</taxon>
        <taxon>Ascomycota</taxon>
        <taxon>Pezizomycotina</taxon>
        <taxon>Sordariomycetes</taxon>
        <taxon>Hypocreomycetidae</taxon>
        <taxon>Hypocreales</taxon>
        <taxon>Nectriaceae</taxon>
        <taxon>Fusarium</taxon>
        <taxon>Fusarium fujikuroi species complex</taxon>
    </lineage>
</organism>
<evidence type="ECO:0000313" key="5">
    <source>
        <dbReference type="Proteomes" id="UP000750502"/>
    </source>
</evidence>
<keyword evidence="1" id="KW-0677">Repeat</keyword>
<reference evidence="4" key="1">
    <citation type="journal article" date="2020" name="bioRxiv">
        <title>Historical genomics reveals the evolutionary mechanisms behind multiple outbreaks of the host-specific coffee wilt pathogen Fusarium xylarioides.</title>
        <authorList>
            <person name="Peck D."/>
            <person name="Nowell R.W."/>
            <person name="Flood J."/>
            <person name="Ryan M.J."/>
            <person name="Barraclough T.G."/>
        </authorList>
    </citation>
    <scope>NUCLEOTIDE SEQUENCE</scope>
    <source>
        <strain evidence="4">IMI 127659i</strain>
    </source>
</reference>
<dbReference type="PANTHER" id="PTHR24198">
    <property type="entry name" value="ANKYRIN REPEAT AND PROTEIN KINASE DOMAIN-CONTAINING PROTEIN"/>
    <property type="match status" value="1"/>
</dbReference>
<dbReference type="Proteomes" id="UP000750502">
    <property type="component" value="Unassembled WGS sequence"/>
</dbReference>
<feature type="repeat" description="ANK" evidence="3">
    <location>
        <begin position="835"/>
        <end position="867"/>
    </location>
</feature>
<dbReference type="PROSITE" id="PS50088">
    <property type="entry name" value="ANK_REPEAT"/>
    <property type="match status" value="3"/>
</dbReference>
<dbReference type="InterPro" id="IPR036770">
    <property type="entry name" value="Ankyrin_rpt-contain_sf"/>
</dbReference>
<dbReference type="Gene3D" id="1.25.40.20">
    <property type="entry name" value="Ankyrin repeat-containing domain"/>
    <property type="match status" value="2"/>
</dbReference>
<proteinExistence type="predicted"/>
<name>A0A9P7L3A4_9HYPO</name>
<feature type="repeat" description="ANK" evidence="3">
    <location>
        <begin position="800"/>
        <end position="832"/>
    </location>
</feature>
<evidence type="ECO:0000256" key="3">
    <source>
        <dbReference type="PROSITE-ProRule" id="PRU00023"/>
    </source>
</evidence>
<sequence>MIKALAPNSKDEESMSLSKLIAGVSNVMPEWYPEEHVRTAQNLLTGPSSESTAEYFKVLVYMMSNSMITDWRFSVAVDLIGMGNMELRAHFSKLRNENPTIQSFLENAFQFQIEKATSPFGDKTDAPKLEIITSLLELGMDPGYPCYMNDRGRGVLCTPIQQATRGGCLELIQLLLRFQAQVDRLKVSDRRYALVNLALDSPRSNSEKLRILAVLFDYGYLNKDEMIRAAIELHDEEAILSILDSGIDITNHESSWLHAEDRYKNRTRVTYIASQSALMMAVQAGGKIASLMLDHLLLKGQLSPSTLADAYIAAAYGGHHDIMLRLDAIHVSGAVCNAEGITPLQAAVVGGNPTICKYLLKRHRGSSPLLILAATLLEKVEIIQLLIEYGAKPNTLIRHQDIQWYDYFNIVHGYHDHSKLVQLHDGSPIPILTILLYSTPSCDSMELSILELIHNGAIMPHGEITTLSRLCFHTCLKATLDAGGDPNEKDEKGITALHCALDVDFAVEEDEQTEESRDQAFARLLTVESLMEAGARLTGGEVVRAIRLQERSLILCLLRNGGTLIDVDSTGRGCLEAEIEAQNDRSLQDVLEAQRSPIDAGPFCASIQQGDWALVEKLFERAHKPTSCHLVEGTAVGLAARAGQLDILNKLLARFTDPSVLNSAILPHWISHRVVYSLIGMDYRHISGFWRRATDDSFLIVGSPLALAALGEDTSGFEELLRCGCKMDTVSWATMLESGLSSNYLQLLRKFSCGLGVATRYDRKLETALCRAIFEKESELARYLVEVGADVNEYDIFASESTSPLQLAMQLGRIDLAVYLLDKKANINAPPAFDRGATALQFAAIGGHIGLARQLLELGARINARGSGSFGRSALEGAAEHGRLDMLALLVYHGAVTRGLGRQQLIKSVAFAQQRGHNSAAEWLKKTCGWSDADQDHLESVAVNANYPVGKCIKAYCCDEYHDSDTQCYYHYTEEQRRRHYKTCMKCLNWRLRQERYYG</sequence>
<evidence type="ECO:0000256" key="2">
    <source>
        <dbReference type="ARBA" id="ARBA00023043"/>
    </source>
</evidence>
<evidence type="ECO:0008006" key="6">
    <source>
        <dbReference type="Google" id="ProtNLM"/>
    </source>
</evidence>
<dbReference type="InterPro" id="IPR002110">
    <property type="entry name" value="Ankyrin_rpt"/>
</dbReference>
<dbReference type="PROSITE" id="PS50297">
    <property type="entry name" value="ANK_REP_REGION"/>
    <property type="match status" value="2"/>
</dbReference>
<evidence type="ECO:0000256" key="1">
    <source>
        <dbReference type="ARBA" id="ARBA00022737"/>
    </source>
</evidence>
<dbReference type="SUPFAM" id="SSF48403">
    <property type="entry name" value="Ankyrin repeat"/>
    <property type="match status" value="3"/>
</dbReference>
<dbReference type="OrthoDB" id="539213at2759"/>
<feature type="repeat" description="ANK" evidence="3">
    <location>
        <begin position="764"/>
        <end position="796"/>
    </location>
</feature>
<reference evidence="4" key="2">
    <citation type="submission" date="2020-10" db="EMBL/GenBank/DDBJ databases">
        <authorList>
            <person name="Peck L.D."/>
            <person name="Nowell R.W."/>
            <person name="Flood J."/>
            <person name="Ryan M.J."/>
            <person name="Barraclough T.G."/>
        </authorList>
    </citation>
    <scope>NUCLEOTIDE SEQUENCE</scope>
    <source>
        <strain evidence="4">IMI 127659i</strain>
    </source>
</reference>
<accession>A0A9P7L3A4</accession>
<protein>
    <recommendedName>
        <fullName evidence="6">Ankyrin</fullName>
    </recommendedName>
</protein>
<keyword evidence="5" id="KW-1185">Reference proteome</keyword>
<evidence type="ECO:0000313" key="4">
    <source>
        <dbReference type="EMBL" id="KAG5762984.1"/>
    </source>
</evidence>